<dbReference type="EMBL" id="JANPWB010000011">
    <property type="protein sequence ID" value="KAJ1121808.1"/>
    <property type="molecule type" value="Genomic_DNA"/>
</dbReference>
<reference evidence="1" key="1">
    <citation type="journal article" date="2022" name="bioRxiv">
        <title>Sequencing and chromosome-scale assembly of the giantPleurodeles waltlgenome.</title>
        <authorList>
            <person name="Brown T."/>
            <person name="Elewa A."/>
            <person name="Iarovenko S."/>
            <person name="Subramanian E."/>
            <person name="Araus A.J."/>
            <person name="Petzold A."/>
            <person name="Susuki M."/>
            <person name="Suzuki K.-i.T."/>
            <person name="Hayashi T."/>
            <person name="Toyoda A."/>
            <person name="Oliveira C."/>
            <person name="Osipova E."/>
            <person name="Leigh N.D."/>
            <person name="Simon A."/>
            <person name="Yun M.H."/>
        </authorList>
    </citation>
    <scope>NUCLEOTIDE SEQUENCE</scope>
    <source>
        <strain evidence="1">20211129_DDA</strain>
        <tissue evidence="1">Liver</tissue>
    </source>
</reference>
<comment type="caution">
    <text evidence="1">The sequence shown here is derived from an EMBL/GenBank/DDBJ whole genome shotgun (WGS) entry which is preliminary data.</text>
</comment>
<organism evidence="1 2">
    <name type="scientific">Pleurodeles waltl</name>
    <name type="common">Iberian ribbed newt</name>
    <dbReference type="NCBI Taxonomy" id="8319"/>
    <lineage>
        <taxon>Eukaryota</taxon>
        <taxon>Metazoa</taxon>
        <taxon>Chordata</taxon>
        <taxon>Craniata</taxon>
        <taxon>Vertebrata</taxon>
        <taxon>Euteleostomi</taxon>
        <taxon>Amphibia</taxon>
        <taxon>Batrachia</taxon>
        <taxon>Caudata</taxon>
        <taxon>Salamandroidea</taxon>
        <taxon>Salamandridae</taxon>
        <taxon>Pleurodelinae</taxon>
        <taxon>Pleurodeles</taxon>
    </lineage>
</organism>
<feature type="non-terminal residue" evidence="1">
    <location>
        <position position="56"/>
    </location>
</feature>
<keyword evidence="2" id="KW-1185">Reference proteome</keyword>
<sequence>ALDGWVKGSNVTDFQGLYNLIAWEHLSSLCFAELRQHLTDSRLTDPRKLAMEADRW</sequence>
<gene>
    <name evidence="1" type="ORF">NDU88_000327</name>
</gene>
<proteinExistence type="predicted"/>
<evidence type="ECO:0000313" key="1">
    <source>
        <dbReference type="EMBL" id="KAJ1121808.1"/>
    </source>
</evidence>
<protein>
    <submittedName>
        <fullName evidence="1">Uncharacterized protein</fullName>
    </submittedName>
</protein>
<feature type="non-terminal residue" evidence="1">
    <location>
        <position position="1"/>
    </location>
</feature>
<name>A0AAV7P0I5_PLEWA</name>
<dbReference type="AlphaFoldDB" id="A0AAV7P0I5"/>
<evidence type="ECO:0000313" key="2">
    <source>
        <dbReference type="Proteomes" id="UP001066276"/>
    </source>
</evidence>
<accession>A0AAV7P0I5</accession>
<dbReference type="Proteomes" id="UP001066276">
    <property type="component" value="Chromosome 7"/>
</dbReference>